<proteinExistence type="predicted"/>
<dbReference type="GO" id="GO:0004519">
    <property type="term" value="F:endonuclease activity"/>
    <property type="evidence" value="ECO:0007669"/>
    <property type="project" value="UniProtKB-KW"/>
</dbReference>
<dbReference type="InterPro" id="IPR044925">
    <property type="entry name" value="His-Me_finger_sf"/>
</dbReference>
<dbReference type="Pfam" id="PF13392">
    <property type="entry name" value="HNH_3"/>
    <property type="match status" value="1"/>
</dbReference>
<feature type="domain" description="HNH nuclease" evidence="1">
    <location>
        <begin position="99"/>
        <end position="139"/>
    </location>
</feature>
<name>A0A7Y0ZWG0_PSEVE</name>
<accession>A0A7Y0ZWG0</accession>
<dbReference type="RefSeq" id="WP_169850677.1">
    <property type="nucleotide sequence ID" value="NZ_JAAQWE010000025.1"/>
</dbReference>
<evidence type="ECO:0000259" key="1">
    <source>
        <dbReference type="Pfam" id="PF13392"/>
    </source>
</evidence>
<comment type="caution">
    <text evidence="2">The sequence shown here is derived from an EMBL/GenBank/DDBJ whole genome shotgun (WGS) entry which is preliminary data.</text>
</comment>
<keyword evidence="2" id="KW-0255">Endonuclease</keyword>
<dbReference type="SUPFAM" id="SSF54060">
    <property type="entry name" value="His-Me finger endonucleases"/>
    <property type="match status" value="1"/>
</dbReference>
<gene>
    <name evidence="2" type="ORF">HBO43_22215</name>
</gene>
<dbReference type="InterPro" id="IPR003615">
    <property type="entry name" value="HNH_nuc"/>
</dbReference>
<protein>
    <submittedName>
        <fullName evidence="2">HNH endonuclease</fullName>
    </submittedName>
</protein>
<reference evidence="2 3" key="1">
    <citation type="journal article" date="2020" name="Front. Microbiol.">
        <title>Genetic Organization of the aprX-lipA2 Operon Affects the Proteolytic Potential of Pseudomonas Species in Milk.</title>
        <authorList>
            <person name="Maier C."/>
            <person name="Huptas C."/>
            <person name="von Neubeck M."/>
            <person name="Scherer S."/>
            <person name="Wenning M."/>
            <person name="Lucking G."/>
        </authorList>
    </citation>
    <scope>NUCLEOTIDE SEQUENCE [LARGE SCALE GENOMIC DNA]</scope>
    <source>
        <strain evidence="2 3">WS 4671</strain>
    </source>
</reference>
<evidence type="ECO:0000313" key="3">
    <source>
        <dbReference type="Proteomes" id="UP000552560"/>
    </source>
</evidence>
<keyword evidence="2" id="KW-0378">Hydrolase</keyword>
<dbReference type="Gene3D" id="3.90.75.20">
    <property type="match status" value="1"/>
</dbReference>
<sequence>MVVRKDGIGRRWTEQEVALLTELYPLTPMPEMEAKVGKTAGQIKNKATNLGLKRDQSILGATRFKPGQESYNRIEVGERRDDGRNIRIKLPCGTWVLEHRWVWEQAHGPIPDKCVVAARDGNRRNTDLANLMLVTKDRHWRRNQIRKYPAELQDVILAQQDLKRAIREKKS</sequence>
<evidence type="ECO:0000313" key="2">
    <source>
        <dbReference type="EMBL" id="NMX99313.1"/>
    </source>
</evidence>
<dbReference type="EMBL" id="JAAQWE010000025">
    <property type="protein sequence ID" value="NMX99313.1"/>
    <property type="molecule type" value="Genomic_DNA"/>
</dbReference>
<dbReference type="AlphaFoldDB" id="A0A7Y0ZWG0"/>
<keyword evidence="2" id="KW-0540">Nuclease</keyword>
<dbReference type="Proteomes" id="UP000552560">
    <property type="component" value="Unassembled WGS sequence"/>
</dbReference>
<organism evidence="2 3">
    <name type="scientific">Pseudomonas veronii</name>
    <dbReference type="NCBI Taxonomy" id="76761"/>
    <lineage>
        <taxon>Bacteria</taxon>
        <taxon>Pseudomonadati</taxon>
        <taxon>Pseudomonadota</taxon>
        <taxon>Gammaproteobacteria</taxon>
        <taxon>Pseudomonadales</taxon>
        <taxon>Pseudomonadaceae</taxon>
        <taxon>Pseudomonas</taxon>
    </lineage>
</organism>